<sequence length="1503" mass="154784">MSDQKLTFTVSGRDQGAASTMDTVARASGRAEQAFDRAQVAAQGLTRTTTAAAQAETQHATATQAAATAARAKADALAVEAAAAERAAQKAEQLAAKRRGEADAARRAFDEAERAGDPKAIDFEPVIDRAERAVAAAEQKAERARRIAVQAQQDAIVAEGQANGAALAANGLASDLAQGQAQRAQVAARATGELASSAQQAATAIGAEAGALNTGASAAQAAAQAASGLTAATAGVAAQAQATAQAITASAQAEQQAAAGFGALSAAAERTVAVTEDAAAASNMLAGAASRDARATLGAANARERAAVSTRLAAAGARDQAGATDRSTRATSVLGRAAAAAAPLVDRLRSALRGVRDGADEVPAPMQRAAGSFDLLSRRVVTLVAGVVGLTAALRFVGTGIGFNEQIESSTFGIATLITAQAKLTDANRQQLTGVQALDTAYGLAERQVTALRIAGLKTAAETPQLLEAFQQATGAGLSAGLNLDEIRQVTVGITQAAGALGVPMVQLNQEVRSILDGTIDINSRVAKSLGITNEQVKAERERGTLAQFLVKRLEAFNVASERSNSLLVTQRSNLQEMLGVFAGEATKPLFDSFKRAANAALQDAFDVDAATIGPKFAPLIALAQSVFGTIGTLIERAISGSVAGAQALGAYFREHRVELVAIASAAGDVLRAVALIIVDVVKFGAAIARVLVDSGLLAGVLRTVAQAITVAWQTAKVLTAVLAGLALVLSPILVPLAAVAVAGAAAAAPLTALAVVIAGVAVAVNTIAAAQERARKRQQELNDAQAQAITQAPALIAEYARLGKQIEDGALKGDELDRASKRLKEIKAKLIELSPEYRKALEDETKSLREQAAEAGRVREELRKNAQEKVRVAAAELASLEAQRQSLLEAQKAARGNDLGGISTALAALERKVGTARAALDGLRQAFGDIAGADPVRLAPVVVTTPDTVNVTPTGTPGNVGAKAKNDAAQIAAAEVAAAESSFKTQKAILDEKLETFRLSYARYFADLETAYRESNARQRQALITLLAVTTDDGERAKILGQLQQFEDERIRVAEESVERRRELELGLARQVQDAQVQLLQAEGNVVQARTAELERQFGDLIRRLEAEGNAVGLRIVRALFNAERTKVELAQVGEAVERTQGDLQRRLEAIDARRESGALSALGAQRETVAAYQATRAELEKTRQAWEGWALSMADPAALDFVQQLGDDIAEIDREVTNLSFSWKRLGSDIADTAQARLGEFLGTAITNVEDLDDAVRSLLQGVVADAQRMVGDLLSAEIFEKLRGLFGGAGQAAAAAQTTASATALGAAGAAVTTSATATGVAAASLSASGGILLTAAGALQAAAAALAVANAAGGIPGFAGGGYVSGPGTSTSDSILARLSDGEFVIRAAAVRRVGIGYLQEINRLGGTAPRRVVPTTGVRGYTPGFAEGGLVRVPRAGGGGDSGASAQRVDVSGGVTVEVAPAPGAVLTAMRSREGRDAQKQVWREERDTLRAIIGVQG</sequence>
<dbReference type="EMBL" id="BRXS01000002">
    <property type="protein sequence ID" value="GLC25062.1"/>
    <property type="molecule type" value="Genomic_DNA"/>
</dbReference>
<feature type="transmembrane region" description="Helical" evidence="3">
    <location>
        <begin position="751"/>
        <end position="771"/>
    </location>
</feature>
<gene>
    <name evidence="4" type="ORF">rosag_15750</name>
</gene>
<reference evidence="4" key="1">
    <citation type="submission" date="2022-08" db="EMBL/GenBank/DDBJ databases">
        <title>Draft genome sequencing of Roseisolibacter agri AW1220.</title>
        <authorList>
            <person name="Tobiishi Y."/>
            <person name="Tonouchi A."/>
        </authorList>
    </citation>
    <scope>NUCLEOTIDE SEQUENCE</scope>
    <source>
        <strain evidence="4">AW1220</strain>
    </source>
</reference>
<protein>
    <submittedName>
        <fullName evidence="4">Uncharacterized protein</fullName>
    </submittedName>
</protein>
<accession>A0AA37V2C7</accession>
<evidence type="ECO:0000313" key="4">
    <source>
        <dbReference type="EMBL" id="GLC25062.1"/>
    </source>
</evidence>
<comment type="caution">
    <text evidence="4">The sequence shown here is derived from an EMBL/GenBank/DDBJ whole genome shotgun (WGS) entry which is preliminary data.</text>
</comment>
<keyword evidence="5" id="KW-1185">Reference proteome</keyword>
<keyword evidence="3" id="KW-0472">Membrane</keyword>
<feature type="coiled-coil region" evidence="1">
    <location>
        <begin position="127"/>
        <end position="154"/>
    </location>
</feature>
<evidence type="ECO:0000256" key="2">
    <source>
        <dbReference type="SAM" id="MobiDB-lite"/>
    </source>
</evidence>
<keyword evidence="3" id="KW-0812">Transmembrane</keyword>
<feature type="coiled-coil region" evidence="1">
    <location>
        <begin position="839"/>
        <end position="927"/>
    </location>
</feature>
<proteinExistence type="predicted"/>
<organism evidence="4 5">
    <name type="scientific">Roseisolibacter agri</name>
    <dbReference type="NCBI Taxonomy" id="2014610"/>
    <lineage>
        <taxon>Bacteria</taxon>
        <taxon>Pseudomonadati</taxon>
        <taxon>Gemmatimonadota</taxon>
        <taxon>Gemmatimonadia</taxon>
        <taxon>Gemmatimonadales</taxon>
        <taxon>Gemmatimonadaceae</taxon>
        <taxon>Roseisolibacter</taxon>
    </lineage>
</organism>
<feature type="transmembrane region" description="Helical" evidence="3">
    <location>
        <begin position="718"/>
        <end position="745"/>
    </location>
</feature>
<evidence type="ECO:0000313" key="5">
    <source>
        <dbReference type="Proteomes" id="UP001161325"/>
    </source>
</evidence>
<keyword evidence="3" id="KW-1133">Transmembrane helix</keyword>
<evidence type="ECO:0000256" key="1">
    <source>
        <dbReference type="SAM" id="Coils"/>
    </source>
</evidence>
<dbReference type="Proteomes" id="UP001161325">
    <property type="component" value="Unassembled WGS sequence"/>
</dbReference>
<feature type="compositionally biased region" description="Polar residues" evidence="2">
    <location>
        <begin position="1"/>
        <end position="22"/>
    </location>
</feature>
<evidence type="ECO:0000256" key="3">
    <source>
        <dbReference type="SAM" id="Phobius"/>
    </source>
</evidence>
<keyword evidence="1" id="KW-0175">Coiled coil</keyword>
<dbReference type="RefSeq" id="WP_284349503.1">
    <property type="nucleotide sequence ID" value="NZ_BRXS01000002.1"/>
</dbReference>
<name>A0AA37V2C7_9BACT</name>
<feature type="region of interest" description="Disordered" evidence="2">
    <location>
        <begin position="1"/>
        <end position="30"/>
    </location>
</feature>